<dbReference type="Proteomes" id="UP001224644">
    <property type="component" value="Unassembled WGS sequence"/>
</dbReference>
<reference evidence="2" key="1">
    <citation type="journal article" date="2019" name="Int. J. Syst. Evol. Microbiol.">
        <title>The Global Catalogue of Microorganisms (GCM) 10K type strain sequencing project: providing services to taxonomists for standard genome sequencing and annotation.</title>
        <authorList>
            <consortium name="The Broad Institute Genomics Platform"/>
            <consortium name="The Broad Institute Genome Sequencing Center for Infectious Disease"/>
            <person name="Wu L."/>
            <person name="Ma J."/>
        </authorList>
    </citation>
    <scope>NUCLEOTIDE SEQUENCE [LARGE SCALE GENOMIC DNA]</scope>
    <source>
        <strain evidence="2">CECT 7069</strain>
    </source>
</reference>
<comment type="caution">
    <text evidence="1">The sequence shown here is derived from an EMBL/GenBank/DDBJ whole genome shotgun (WGS) entry which is preliminary data.</text>
</comment>
<keyword evidence="2" id="KW-1185">Reference proteome</keyword>
<sequence length="221" mass="24239">MIRHFQDTTAFTQGVAPDASRYGGAGGHAHGTAPLAGAEPLACRLDWLIGALPVERLELDPTLLRAVRRLDPRRRLVLRRIRIAHGASVDLIALPYGFENDPARLAALRNLRSRRQRLGFPLRIIREAVVDREPRLSNARLIHESAGFHPSRPATERLLRHLFIAGGCDSLRSCLVPLRGEVDPACAVLALVGSNRLAVDLDQPLGPASPVRRLPNRVTQG</sequence>
<dbReference type="EMBL" id="JAUFPX010000012">
    <property type="protein sequence ID" value="MDN3591588.1"/>
    <property type="molecule type" value="Genomic_DNA"/>
</dbReference>
<evidence type="ECO:0000313" key="1">
    <source>
        <dbReference type="EMBL" id="MDN3591588.1"/>
    </source>
</evidence>
<evidence type="ECO:0000313" key="2">
    <source>
        <dbReference type="Proteomes" id="UP001224644"/>
    </source>
</evidence>
<gene>
    <name evidence="1" type="ORF">QWZ12_13360</name>
</gene>
<accession>A0ABT8BHF8</accession>
<organism evidence="1 2">
    <name type="scientific">Methylobacterium adhaesivum</name>
    <dbReference type="NCBI Taxonomy" id="333297"/>
    <lineage>
        <taxon>Bacteria</taxon>
        <taxon>Pseudomonadati</taxon>
        <taxon>Pseudomonadota</taxon>
        <taxon>Alphaproteobacteria</taxon>
        <taxon>Hyphomicrobiales</taxon>
        <taxon>Methylobacteriaceae</taxon>
        <taxon>Methylobacterium</taxon>
    </lineage>
</organism>
<name>A0ABT8BHF8_9HYPH</name>
<dbReference type="RefSeq" id="WP_238225601.1">
    <property type="nucleotide sequence ID" value="NZ_BPQD01000014.1"/>
</dbReference>
<protein>
    <submittedName>
        <fullName evidence="1">Uncharacterized protein</fullName>
    </submittedName>
</protein>
<proteinExistence type="predicted"/>